<protein>
    <submittedName>
        <fullName evidence="1">Uncharacterized protein</fullName>
    </submittedName>
</protein>
<organism evidence="1 2">
    <name type="scientific">Streptomyces spinoverrucosus</name>
    <dbReference type="NCBI Taxonomy" id="284043"/>
    <lineage>
        <taxon>Bacteria</taxon>
        <taxon>Bacillati</taxon>
        <taxon>Actinomycetota</taxon>
        <taxon>Actinomycetes</taxon>
        <taxon>Kitasatosporales</taxon>
        <taxon>Streptomycetaceae</taxon>
        <taxon>Streptomyces</taxon>
    </lineage>
</organism>
<dbReference type="AlphaFoldDB" id="A0A4Y3VW46"/>
<accession>A0A4Y3VW46</accession>
<sequence>MRAIASNGFTGGRAVIDRNDPTAFSAHATVVKTPGRYTVTLFGDHGRVLASTQFIVGKR</sequence>
<dbReference type="EMBL" id="BJND01000105">
    <property type="protein sequence ID" value="GEC10365.1"/>
    <property type="molecule type" value="Genomic_DNA"/>
</dbReference>
<comment type="caution">
    <text evidence="1">The sequence shown here is derived from an EMBL/GenBank/DDBJ whole genome shotgun (WGS) entry which is preliminary data.</text>
</comment>
<gene>
    <name evidence="1" type="ORF">SSP24_80200</name>
</gene>
<keyword evidence="2" id="KW-1185">Reference proteome</keyword>
<dbReference type="Proteomes" id="UP000317881">
    <property type="component" value="Unassembled WGS sequence"/>
</dbReference>
<reference evidence="1 2" key="1">
    <citation type="submission" date="2019-06" db="EMBL/GenBank/DDBJ databases">
        <title>Whole genome shotgun sequence of Streptomyces spinoverrucosus NBRC 14228.</title>
        <authorList>
            <person name="Hosoyama A."/>
            <person name="Uohara A."/>
            <person name="Ohji S."/>
            <person name="Ichikawa N."/>
        </authorList>
    </citation>
    <scope>NUCLEOTIDE SEQUENCE [LARGE SCALE GENOMIC DNA]</scope>
    <source>
        <strain evidence="1 2">NBRC 14228</strain>
    </source>
</reference>
<evidence type="ECO:0000313" key="2">
    <source>
        <dbReference type="Proteomes" id="UP000317881"/>
    </source>
</evidence>
<proteinExistence type="predicted"/>
<name>A0A4Y3VW46_9ACTN</name>
<evidence type="ECO:0000313" key="1">
    <source>
        <dbReference type="EMBL" id="GEC10365.1"/>
    </source>
</evidence>